<dbReference type="InParanoid" id="A9UVM4"/>
<dbReference type="Proteomes" id="UP000001357">
    <property type="component" value="Unassembled WGS sequence"/>
</dbReference>
<evidence type="ECO:0000313" key="3">
    <source>
        <dbReference type="EMBL" id="EDQ90610.1"/>
    </source>
</evidence>
<keyword evidence="4" id="KW-1185">Reference proteome</keyword>
<proteinExistence type="inferred from homology"/>
<dbReference type="CDD" id="cd00299">
    <property type="entry name" value="GST_C_family"/>
    <property type="match status" value="1"/>
</dbReference>
<dbReference type="InterPro" id="IPR026928">
    <property type="entry name" value="FAX/IsoI-like"/>
</dbReference>
<organism evidence="3 4">
    <name type="scientific">Monosiga brevicollis</name>
    <name type="common">Choanoflagellate</name>
    <dbReference type="NCBI Taxonomy" id="81824"/>
    <lineage>
        <taxon>Eukaryota</taxon>
        <taxon>Choanoflagellata</taxon>
        <taxon>Craspedida</taxon>
        <taxon>Salpingoecidae</taxon>
        <taxon>Monosiga</taxon>
    </lineage>
</organism>
<dbReference type="SUPFAM" id="SSF47616">
    <property type="entry name" value="GST C-terminal domain-like"/>
    <property type="match status" value="1"/>
</dbReference>
<evidence type="ECO:0000259" key="2">
    <source>
        <dbReference type="Pfam" id="PF17172"/>
    </source>
</evidence>
<dbReference type="PANTHER" id="PTHR12289">
    <property type="entry name" value="METAXIN RELATED"/>
    <property type="match status" value="1"/>
</dbReference>
<gene>
    <name evidence="3" type="ORF">MONBRDRAFT_24178</name>
</gene>
<dbReference type="SUPFAM" id="SSF52833">
    <property type="entry name" value="Thioredoxin-like"/>
    <property type="match status" value="1"/>
</dbReference>
<dbReference type="SFLD" id="SFLDG01180">
    <property type="entry name" value="SUF1"/>
    <property type="match status" value="1"/>
</dbReference>
<reference evidence="3 4" key="1">
    <citation type="journal article" date="2008" name="Nature">
        <title>The genome of the choanoflagellate Monosiga brevicollis and the origin of metazoans.</title>
        <authorList>
            <consortium name="JGI Sequencing"/>
            <person name="King N."/>
            <person name="Westbrook M.J."/>
            <person name="Young S.L."/>
            <person name="Kuo A."/>
            <person name="Abedin M."/>
            <person name="Chapman J."/>
            <person name="Fairclough S."/>
            <person name="Hellsten U."/>
            <person name="Isogai Y."/>
            <person name="Letunic I."/>
            <person name="Marr M."/>
            <person name="Pincus D."/>
            <person name="Putnam N."/>
            <person name="Rokas A."/>
            <person name="Wright K.J."/>
            <person name="Zuzow R."/>
            <person name="Dirks W."/>
            <person name="Good M."/>
            <person name="Goodstein D."/>
            <person name="Lemons D."/>
            <person name="Li W."/>
            <person name="Lyons J.B."/>
            <person name="Morris A."/>
            <person name="Nichols S."/>
            <person name="Richter D.J."/>
            <person name="Salamov A."/>
            <person name="Bork P."/>
            <person name="Lim W.A."/>
            <person name="Manning G."/>
            <person name="Miller W.T."/>
            <person name="McGinnis W."/>
            <person name="Shapiro H."/>
            <person name="Tjian R."/>
            <person name="Grigoriev I.V."/>
            <person name="Rokhsar D."/>
        </authorList>
    </citation>
    <scope>NUCLEOTIDE SEQUENCE [LARGE SCALE GENOMIC DNA]</scope>
    <source>
        <strain evidence="4">MX1 / ATCC 50154</strain>
    </source>
</reference>
<sequence length="291" mass="33081">MWTEVASGVILGLTVAGLLYLREIFTVPDYKRERIDVSPGNPKDVVHLYVFPPTCPRPLLNSSNACARLLMFLDLCQIPHEVHTTADVSTAPKGKLPYIKHGDRVLPDSKYILKYLLATYGTGKPMLGRLQIQLDEDEQLRHMLLDSLVDQSLYHDALYSRWLNPSISERNAFRDAALASVPPLLRAPLFRMICAGMARWLWGYGLLRYSHEDIAEMAIEHIDAAEAMLRNRTYVHGETPSISDCWLFPAVNGFLHVRFDSLGVRQHLIDACPNLMHYHNNLAKLLELHEN</sequence>
<dbReference type="InterPro" id="IPR040079">
    <property type="entry name" value="Glutathione_S-Trfase"/>
</dbReference>
<dbReference type="SFLD" id="SFLDS00019">
    <property type="entry name" value="Glutathione_Transferase_(cytos"/>
    <property type="match status" value="1"/>
</dbReference>
<dbReference type="AlphaFoldDB" id="A9UVM4"/>
<dbReference type="Gene3D" id="1.20.1050.10">
    <property type="match status" value="1"/>
</dbReference>
<dbReference type="PANTHER" id="PTHR12289:SF41">
    <property type="entry name" value="FAILED AXON CONNECTIONS-RELATED"/>
    <property type="match status" value="1"/>
</dbReference>
<dbReference type="Gene3D" id="3.40.30.10">
    <property type="entry name" value="Glutaredoxin"/>
    <property type="match status" value="1"/>
</dbReference>
<dbReference type="GeneID" id="5890025"/>
<accession>A9UVM4</accession>
<dbReference type="CDD" id="cd03054">
    <property type="entry name" value="GST_N_Metaxin"/>
    <property type="match status" value="1"/>
</dbReference>
<evidence type="ECO:0000256" key="1">
    <source>
        <dbReference type="ARBA" id="ARBA00006475"/>
    </source>
</evidence>
<evidence type="ECO:0000313" key="4">
    <source>
        <dbReference type="Proteomes" id="UP000001357"/>
    </source>
</evidence>
<dbReference type="InterPro" id="IPR036249">
    <property type="entry name" value="Thioredoxin-like_sf"/>
</dbReference>
<name>A9UVM4_MONBE</name>
<dbReference type="InterPro" id="IPR050931">
    <property type="entry name" value="Mito_Protein_Transport_Metaxin"/>
</dbReference>
<dbReference type="Pfam" id="PF17172">
    <property type="entry name" value="GST_N_4"/>
    <property type="match status" value="1"/>
</dbReference>
<dbReference type="RefSeq" id="XP_001744661.1">
    <property type="nucleotide sequence ID" value="XM_001744609.1"/>
</dbReference>
<dbReference type="KEGG" id="mbr:MONBRDRAFT_24178"/>
<dbReference type="FunCoup" id="A9UVM4">
    <property type="interactions" value="218"/>
</dbReference>
<protein>
    <recommendedName>
        <fullName evidence="2">Thioredoxin-like fold domain-containing protein</fullName>
    </recommendedName>
</protein>
<dbReference type="OMA" id="HLYTIAY"/>
<dbReference type="EMBL" id="CH991547">
    <property type="protein sequence ID" value="EDQ90610.1"/>
    <property type="molecule type" value="Genomic_DNA"/>
</dbReference>
<dbReference type="InterPro" id="IPR012336">
    <property type="entry name" value="Thioredoxin-like_fold"/>
</dbReference>
<dbReference type="GO" id="GO:0005737">
    <property type="term" value="C:cytoplasm"/>
    <property type="evidence" value="ECO:0000318"/>
    <property type="project" value="GO_Central"/>
</dbReference>
<dbReference type="SFLD" id="SFLDG01200">
    <property type="entry name" value="SUF1.1"/>
    <property type="match status" value="1"/>
</dbReference>
<comment type="similarity">
    <text evidence="1">Belongs to the FAX family.</text>
</comment>
<feature type="domain" description="Thioredoxin-like fold" evidence="2">
    <location>
        <begin position="66"/>
        <end position="165"/>
    </location>
</feature>
<dbReference type="InterPro" id="IPR036282">
    <property type="entry name" value="Glutathione-S-Trfase_C_sf"/>
</dbReference>